<protein>
    <recommendedName>
        <fullName evidence="3">Ricin B lectin domain-containing protein</fullName>
    </recommendedName>
</protein>
<evidence type="ECO:0008006" key="3">
    <source>
        <dbReference type="Google" id="ProtNLM"/>
    </source>
</evidence>
<reference evidence="1" key="1">
    <citation type="submission" date="2021-02" db="EMBL/GenBank/DDBJ databases">
        <authorList>
            <person name="Nowell W R."/>
        </authorList>
    </citation>
    <scope>NUCLEOTIDE SEQUENCE</scope>
</reference>
<gene>
    <name evidence="1" type="ORF">JYZ213_LOCUS46737</name>
</gene>
<sequence>NNQIYHPTSDSCLALTANKHIQMQRCDVNNGYHKWLWDRKTGNVQNKTDEKIENLF</sequence>
<dbReference type="Gene3D" id="2.80.10.50">
    <property type="match status" value="1"/>
</dbReference>
<evidence type="ECO:0000313" key="2">
    <source>
        <dbReference type="Proteomes" id="UP000663845"/>
    </source>
</evidence>
<dbReference type="EMBL" id="CAJNOG010006249">
    <property type="protein sequence ID" value="CAF1558435.1"/>
    <property type="molecule type" value="Genomic_DNA"/>
</dbReference>
<feature type="non-terminal residue" evidence="1">
    <location>
        <position position="1"/>
    </location>
</feature>
<dbReference type="InterPro" id="IPR035992">
    <property type="entry name" value="Ricin_B-like_lectins"/>
</dbReference>
<dbReference type="SUPFAM" id="SSF50370">
    <property type="entry name" value="Ricin B-like lectins"/>
    <property type="match status" value="1"/>
</dbReference>
<dbReference type="Proteomes" id="UP000663845">
    <property type="component" value="Unassembled WGS sequence"/>
</dbReference>
<evidence type="ECO:0000313" key="1">
    <source>
        <dbReference type="EMBL" id="CAF1558435.1"/>
    </source>
</evidence>
<comment type="caution">
    <text evidence="1">The sequence shown here is derived from an EMBL/GenBank/DDBJ whole genome shotgun (WGS) entry which is preliminary data.</text>
</comment>
<accession>A0A815XJ83</accession>
<proteinExistence type="predicted"/>
<dbReference type="AlphaFoldDB" id="A0A815XJ83"/>
<organism evidence="1 2">
    <name type="scientific">Adineta steineri</name>
    <dbReference type="NCBI Taxonomy" id="433720"/>
    <lineage>
        <taxon>Eukaryota</taxon>
        <taxon>Metazoa</taxon>
        <taxon>Spiralia</taxon>
        <taxon>Gnathifera</taxon>
        <taxon>Rotifera</taxon>
        <taxon>Eurotatoria</taxon>
        <taxon>Bdelloidea</taxon>
        <taxon>Adinetida</taxon>
        <taxon>Adinetidae</taxon>
        <taxon>Adineta</taxon>
    </lineage>
</organism>
<name>A0A815XJ83_9BILA</name>